<comment type="caution">
    <text evidence="4">The sequence shown here is derived from an EMBL/GenBank/DDBJ whole genome shotgun (WGS) entry which is preliminary data.</text>
</comment>
<dbReference type="EMBL" id="PGFH01000001">
    <property type="protein sequence ID" value="PJJ82476.1"/>
    <property type="molecule type" value="Genomic_DNA"/>
</dbReference>
<dbReference type="InterPro" id="IPR016181">
    <property type="entry name" value="Acyl_CoA_acyltransferase"/>
</dbReference>
<dbReference type="OrthoDB" id="9789603at2"/>
<keyword evidence="1 4" id="KW-0808">Transferase</keyword>
<sequence length="153" mass="16272">MSTTADTSLTNATQIRPATVQDASSVFELLKQLGTEYAPDRAAFDSAFAHAVDDRATTLMLVAAQPAGAVVGYAFATIAHLLHTNGSSAQLQELVVDSSVQSTGIGTRLVEAVEAVCLERGVRQLTVPSRGSADFFERIGYMSTADFLKRVFD</sequence>
<name>A0A2M9D9S1_9MICO</name>
<dbReference type="Proteomes" id="UP000231742">
    <property type="component" value="Unassembled WGS sequence"/>
</dbReference>
<dbReference type="GO" id="GO:0016747">
    <property type="term" value="F:acyltransferase activity, transferring groups other than amino-acyl groups"/>
    <property type="evidence" value="ECO:0007669"/>
    <property type="project" value="InterPro"/>
</dbReference>
<reference evidence="4 5" key="1">
    <citation type="submission" date="2017-11" db="EMBL/GenBank/DDBJ databases">
        <title>Genomic Encyclopedia of Archaeal and Bacterial Type Strains, Phase II (KMG-II): From Individual Species to Whole Genera.</title>
        <authorList>
            <person name="Goeker M."/>
        </authorList>
    </citation>
    <scope>NUCLEOTIDE SEQUENCE [LARGE SCALE GENOMIC DNA]</scope>
    <source>
        <strain evidence="4 5">DSM 16400</strain>
    </source>
</reference>
<evidence type="ECO:0000313" key="4">
    <source>
        <dbReference type="EMBL" id="PJJ82476.1"/>
    </source>
</evidence>
<dbReference type="CDD" id="cd04301">
    <property type="entry name" value="NAT_SF"/>
    <property type="match status" value="1"/>
</dbReference>
<dbReference type="Gene3D" id="3.40.630.30">
    <property type="match status" value="1"/>
</dbReference>
<dbReference type="PANTHER" id="PTHR43877">
    <property type="entry name" value="AMINOALKYLPHOSPHONATE N-ACETYLTRANSFERASE-RELATED-RELATED"/>
    <property type="match status" value="1"/>
</dbReference>
<evidence type="ECO:0000259" key="3">
    <source>
        <dbReference type="PROSITE" id="PS51186"/>
    </source>
</evidence>
<evidence type="ECO:0000313" key="5">
    <source>
        <dbReference type="Proteomes" id="UP000231742"/>
    </source>
</evidence>
<dbReference type="AlphaFoldDB" id="A0A2M9D9S1"/>
<accession>A0A2M9D9S1</accession>
<dbReference type="InterPro" id="IPR050832">
    <property type="entry name" value="Bact_Acetyltransf"/>
</dbReference>
<keyword evidence="5" id="KW-1185">Reference proteome</keyword>
<dbReference type="InterPro" id="IPR000182">
    <property type="entry name" value="GNAT_dom"/>
</dbReference>
<keyword evidence="2" id="KW-0012">Acyltransferase</keyword>
<dbReference type="Pfam" id="PF00583">
    <property type="entry name" value="Acetyltransf_1"/>
    <property type="match status" value="1"/>
</dbReference>
<dbReference type="PROSITE" id="PS51186">
    <property type="entry name" value="GNAT"/>
    <property type="match status" value="1"/>
</dbReference>
<evidence type="ECO:0000256" key="2">
    <source>
        <dbReference type="ARBA" id="ARBA00023315"/>
    </source>
</evidence>
<dbReference type="PANTHER" id="PTHR43877:SF1">
    <property type="entry name" value="ACETYLTRANSFERASE"/>
    <property type="match status" value="1"/>
</dbReference>
<proteinExistence type="predicted"/>
<dbReference type="RefSeq" id="WP_100389066.1">
    <property type="nucleotide sequence ID" value="NZ_BMZU01000001.1"/>
</dbReference>
<evidence type="ECO:0000256" key="1">
    <source>
        <dbReference type="ARBA" id="ARBA00022679"/>
    </source>
</evidence>
<gene>
    <name evidence="4" type="ORF">CLV85_1677</name>
</gene>
<protein>
    <submittedName>
        <fullName evidence="4">N-acetylglutamate synthase-like GNAT family acetyltransferase</fullName>
    </submittedName>
</protein>
<feature type="domain" description="N-acetyltransferase" evidence="3">
    <location>
        <begin position="13"/>
        <end position="153"/>
    </location>
</feature>
<dbReference type="SUPFAM" id="SSF55729">
    <property type="entry name" value="Acyl-CoA N-acyltransferases (Nat)"/>
    <property type="match status" value="1"/>
</dbReference>
<organism evidence="4 5">
    <name type="scientific">Salinibacterium amurskyense</name>
    <dbReference type="NCBI Taxonomy" id="205941"/>
    <lineage>
        <taxon>Bacteria</taxon>
        <taxon>Bacillati</taxon>
        <taxon>Actinomycetota</taxon>
        <taxon>Actinomycetes</taxon>
        <taxon>Micrococcales</taxon>
        <taxon>Microbacteriaceae</taxon>
        <taxon>Salinibacterium</taxon>
    </lineage>
</organism>